<accession>A0AAV4CF37</accession>
<evidence type="ECO:0000256" key="1">
    <source>
        <dbReference type="SAM" id="MobiDB-lite"/>
    </source>
</evidence>
<evidence type="ECO:0000313" key="3">
    <source>
        <dbReference type="Proteomes" id="UP000735302"/>
    </source>
</evidence>
<dbReference type="Proteomes" id="UP000735302">
    <property type="component" value="Unassembled WGS sequence"/>
</dbReference>
<comment type="caution">
    <text evidence="2">The sequence shown here is derived from an EMBL/GenBank/DDBJ whole genome shotgun (WGS) entry which is preliminary data.</text>
</comment>
<gene>
    <name evidence="2" type="ORF">PoB_005661300</name>
</gene>
<feature type="region of interest" description="Disordered" evidence="1">
    <location>
        <begin position="1"/>
        <end position="60"/>
    </location>
</feature>
<keyword evidence="3" id="KW-1185">Reference proteome</keyword>
<evidence type="ECO:0000313" key="2">
    <source>
        <dbReference type="EMBL" id="GFO30108.1"/>
    </source>
</evidence>
<sequence>MRSLAKAAMATACGASQRQPWPQHAKAAMATACGASQRQPWPQHAEPRKGSHYAENSLDTHKVTKTSNTFYYKTS</sequence>
<organism evidence="2 3">
    <name type="scientific">Plakobranchus ocellatus</name>
    <dbReference type="NCBI Taxonomy" id="259542"/>
    <lineage>
        <taxon>Eukaryota</taxon>
        <taxon>Metazoa</taxon>
        <taxon>Spiralia</taxon>
        <taxon>Lophotrochozoa</taxon>
        <taxon>Mollusca</taxon>
        <taxon>Gastropoda</taxon>
        <taxon>Heterobranchia</taxon>
        <taxon>Euthyneura</taxon>
        <taxon>Panpulmonata</taxon>
        <taxon>Sacoglossa</taxon>
        <taxon>Placobranchoidea</taxon>
        <taxon>Plakobranchidae</taxon>
        <taxon>Plakobranchus</taxon>
    </lineage>
</organism>
<reference evidence="2 3" key="1">
    <citation type="journal article" date="2021" name="Elife">
        <title>Chloroplast acquisition without the gene transfer in kleptoplastic sea slugs, Plakobranchus ocellatus.</title>
        <authorList>
            <person name="Maeda T."/>
            <person name="Takahashi S."/>
            <person name="Yoshida T."/>
            <person name="Shimamura S."/>
            <person name="Takaki Y."/>
            <person name="Nagai Y."/>
            <person name="Toyoda A."/>
            <person name="Suzuki Y."/>
            <person name="Arimoto A."/>
            <person name="Ishii H."/>
            <person name="Satoh N."/>
            <person name="Nishiyama T."/>
            <person name="Hasebe M."/>
            <person name="Maruyama T."/>
            <person name="Minagawa J."/>
            <person name="Obokata J."/>
            <person name="Shigenobu S."/>
        </authorList>
    </citation>
    <scope>NUCLEOTIDE SEQUENCE [LARGE SCALE GENOMIC DNA]</scope>
</reference>
<name>A0AAV4CF37_9GAST</name>
<protein>
    <recommendedName>
        <fullName evidence="4">Secreted protein</fullName>
    </recommendedName>
</protein>
<evidence type="ECO:0008006" key="4">
    <source>
        <dbReference type="Google" id="ProtNLM"/>
    </source>
</evidence>
<dbReference type="AlphaFoldDB" id="A0AAV4CF37"/>
<dbReference type="EMBL" id="BLXT01006221">
    <property type="protein sequence ID" value="GFO30108.1"/>
    <property type="molecule type" value="Genomic_DNA"/>
</dbReference>
<proteinExistence type="predicted"/>